<dbReference type="EMBL" id="BNCP01000008">
    <property type="protein sequence ID" value="GIL76322.1"/>
    <property type="molecule type" value="Genomic_DNA"/>
</dbReference>
<feature type="compositionally biased region" description="Basic and acidic residues" evidence="1">
    <location>
        <begin position="13"/>
        <end position="22"/>
    </location>
</feature>
<evidence type="ECO:0000313" key="3">
    <source>
        <dbReference type="Proteomes" id="UP000747110"/>
    </source>
</evidence>
<comment type="caution">
    <text evidence="2">The sequence shown here is derived from an EMBL/GenBank/DDBJ whole genome shotgun (WGS) entry which is preliminary data.</text>
</comment>
<accession>A0A8J4C7Q1</accession>
<evidence type="ECO:0000313" key="2">
    <source>
        <dbReference type="EMBL" id="GIL76322.1"/>
    </source>
</evidence>
<dbReference type="OrthoDB" id="204980at2759"/>
<reference evidence="2" key="1">
    <citation type="journal article" date="2021" name="Proc. Natl. Acad. Sci. U.S.A.">
        <title>Three genomes in the algal genus Volvox reveal the fate of a haploid sex-determining region after a transition to homothallism.</title>
        <authorList>
            <person name="Yamamoto K."/>
            <person name="Hamaji T."/>
            <person name="Kawai-Toyooka H."/>
            <person name="Matsuzaki R."/>
            <person name="Takahashi F."/>
            <person name="Nishimura Y."/>
            <person name="Kawachi M."/>
            <person name="Noguchi H."/>
            <person name="Minakuchi Y."/>
            <person name="Umen J.G."/>
            <person name="Toyoda A."/>
            <person name="Nozaki H."/>
        </authorList>
    </citation>
    <scope>NUCLEOTIDE SEQUENCE</scope>
    <source>
        <strain evidence="2">NIES-3786</strain>
    </source>
</reference>
<protein>
    <submittedName>
        <fullName evidence="2">Uncharacterized protein</fullName>
    </submittedName>
</protein>
<proteinExistence type="predicted"/>
<feature type="compositionally biased region" description="Polar residues" evidence="1">
    <location>
        <begin position="110"/>
        <end position="129"/>
    </location>
</feature>
<organism evidence="2 3">
    <name type="scientific">Volvox reticuliferus</name>
    <dbReference type="NCBI Taxonomy" id="1737510"/>
    <lineage>
        <taxon>Eukaryota</taxon>
        <taxon>Viridiplantae</taxon>
        <taxon>Chlorophyta</taxon>
        <taxon>core chlorophytes</taxon>
        <taxon>Chlorophyceae</taxon>
        <taxon>CS clade</taxon>
        <taxon>Chlamydomonadales</taxon>
        <taxon>Volvocaceae</taxon>
        <taxon>Volvox</taxon>
    </lineage>
</organism>
<sequence length="255" mass="28242">MQAVSVAAPGVRMRLEGRDARTQTEVADGDLEDPDHRNQKMIRTHGPSQTITTTTNPPPENPISPWRGHPHQSPSTSGPSPRPPSGTCAMFSAFKKQKPSTRYSVAQCRSAETTSDRTTGWPQFSTGASKPSLERLGGGRKLGGGENTCDTTEARGKKPCWAASLIKGRWKGQVSKRAELVLGPVGTRGSWRFHKVERCCRNRGERVQKIIYYVNTCGCIYVRMCVYHASLRIFCISQWRLPVPSPPLPYTLTYL</sequence>
<keyword evidence="3" id="KW-1185">Reference proteome</keyword>
<gene>
    <name evidence="2" type="ORF">Vretifemale_5923</name>
</gene>
<dbReference type="AlphaFoldDB" id="A0A8J4C7Q1"/>
<evidence type="ECO:0000256" key="1">
    <source>
        <dbReference type="SAM" id="MobiDB-lite"/>
    </source>
</evidence>
<feature type="region of interest" description="Disordered" evidence="1">
    <location>
        <begin position="101"/>
        <end position="149"/>
    </location>
</feature>
<name>A0A8J4C7Q1_9CHLO</name>
<dbReference type="Proteomes" id="UP000747110">
    <property type="component" value="Unassembled WGS sequence"/>
</dbReference>
<feature type="region of interest" description="Disordered" evidence="1">
    <location>
        <begin position="1"/>
        <end position="89"/>
    </location>
</feature>